<evidence type="ECO:0000313" key="9">
    <source>
        <dbReference type="Ensembl" id="ENSXETP00000119232"/>
    </source>
</evidence>
<dbReference type="PANTHER" id="PTHR12315">
    <property type="entry name" value="BICOID-INTERACTING PROTEIN RELATED"/>
    <property type="match status" value="1"/>
</dbReference>
<dbReference type="GO" id="GO:0032259">
    <property type="term" value="P:methylation"/>
    <property type="evidence" value="ECO:0007669"/>
    <property type="project" value="UniProtKB-KW"/>
</dbReference>
<evidence type="ECO:0000256" key="5">
    <source>
        <dbReference type="PROSITE-ProRule" id="PRU00848"/>
    </source>
</evidence>
<dbReference type="GO" id="GO:0008171">
    <property type="term" value="F:O-methyltransferase activity"/>
    <property type="evidence" value="ECO:0000318"/>
    <property type="project" value="GO_Central"/>
</dbReference>
<dbReference type="InterPro" id="IPR039772">
    <property type="entry name" value="Bin3-like"/>
</dbReference>
<feature type="compositionally biased region" description="Pro residues" evidence="7">
    <location>
        <begin position="32"/>
        <end position="41"/>
    </location>
</feature>
<evidence type="ECO:0000256" key="6">
    <source>
        <dbReference type="RuleBase" id="RU367087"/>
    </source>
</evidence>
<protein>
    <recommendedName>
        <fullName evidence="6">RNA methyltransferase</fullName>
        <ecNumber evidence="6">2.1.1.-</ecNumber>
    </recommendedName>
</protein>
<dbReference type="InterPro" id="IPR029063">
    <property type="entry name" value="SAM-dependent_MTases_sf"/>
</dbReference>
<feature type="compositionally biased region" description="Basic residues" evidence="7">
    <location>
        <begin position="172"/>
        <end position="181"/>
    </location>
</feature>
<evidence type="ECO:0000313" key="10">
    <source>
        <dbReference type="Proteomes" id="UP000008143"/>
    </source>
</evidence>
<dbReference type="GO" id="GO:0008173">
    <property type="term" value="F:RNA methyltransferase activity"/>
    <property type="evidence" value="ECO:0000318"/>
    <property type="project" value="GO_Central"/>
</dbReference>
<dbReference type="GeneID" id="100488160"/>
<feature type="region of interest" description="Disordered" evidence="7">
    <location>
        <begin position="9"/>
        <end position="78"/>
    </location>
</feature>
<feature type="region of interest" description="Disordered" evidence="7">
    <location>
        <begin position="227"/>
        <end position="285"/>
    </location>
</feature>
<dbReference type="GO" id="GO:0040031">
    <property type="term" value="P:snRNA modification"/>
    <property type="evidence" value="ECO:0000318"/>
    <property type="project" value="GO_Central"/>
</dbReference>
<evidence type="ECO:0000256" key="4">
    <source>
        <dbReference type="ARBA" id="ARBA00022691"/>
    </source>
</evidence>
<feature type="compositionally biased region" description="Basic and acidic residues" evidence="7">
    <location>
        <begin position="253"/>
        <end position="266"/>
    </location>
</feature>
<dbReference type="InterPro" id="IPR024160">
    <property type="entry name" value="BIN3_SAM-bd_dom"/>
</dbReference>
<dbReference type="Xenbase" id="XB-GENE-12565189">
    <property type="gene designation" value="mepce"/>
</dbReference>
<feature type="compositionally biased region" description="Low complexity" evidence="7">
    <location>
        <begin position="190"/>
        <end position="199"/>
    </location>
</feature>
<evidence type="ECO:0000313" key="11">
    <source>
        <dbReference type="RefSeq" id="XP_031755492.1"/>
    </source>
</evidence>
<keyword evidence="10" id="KW-1185">Reference proteome</keyword>
<dbReference type="GeneTree" id="ENSGT00940000153993"/>
<dbReference type="SUPFAM" id="SSF53335">
    <property type="entry name" value="S-adenosyl-L-methionine-dependent methyltransferases"/>
    <property type="match status" value="1"/>
</dbReference>
<dbReference type="Proteomes" id="UP000008143">
    <property type="component" value="Chromosome 3"/>
</dbReference>
<keyword evidence="3 6" id="KW-0808">Transferase</keyword>
<dbReference type="CDD" id="cd02440">
    <property type="entry name" value="AdoMet_MTases"/>
    <property type="match status" value="1"/>
</dbReference>
<evidence type="ECO:0000256" key="1">
    <source>
        <dbReference type="ARBA" id="ARBA00008361"/>
    </source>
</evidence>
<feature type="compositionally biased region" description="Basic residues" evidence="7">
    <location>
        <begin position="243"/>
        <end position="252"/>
    </location>
</feature>
<dbReference type="CTD" id="56257"/>
<dbReference type="Ensembl" id="ENSXETT00000118939">
    <property type="protein sequence ID" value="ENSXETP00000119232"/>
    <property type="gene ID" value="ENSXETG00000044495"/>
</dbReference>
<dbReference type="RefSeq" id="XP_031755492.1">
    <property type="nucleotide sequence ID" value="XM_031899632.1"/>
</dbReference>
<dbReference type="GO" id="GO:0017069">
    <property type="term" value="F:snRNA binding"/>
    <property type="evidence" value="ECO:0000318"/>
    <property type="project" value="GO_Central"/>
</dbReference>
<keyword evidence="2 6" id="KW-0489">Methyltransferase</keyword>
<evidence type="ECO:0000256" key="3">
    <source>
        <dbReference type="ARBA" id="ARBA00022679"/>
    </source>
</evidence>
<reference evidence="9" key="2">
    <citation type="submission" date="2021-03" db="UniProtKB">
        <authorList>
            <consortium name="Ensembl"/>
        </authorList>
    </citation>
    <scope>IDENTIFICATION</scope>
</reference>
<dbReference type="Gene3D" id="3.40.50.150">
    <property type="entry name" value="Vaccinia Virus protein VP39"/>
    <property type="match status" value="1"/>
</dbReference>
<reference evidence="11" key="3">
    <citation type="submission" date="2025-04" db="UniProtKB">
        <authorList>
            <consortium name="RefSeq"/>
        </authorList>
    </citation>
    <scope>IDENTIFICATION</scope>
    <source>
        <strain evidence="11">Nigerian</strain>
        <tissue evidence="11">Liver and blood</tissue>
    </source>
</reference>
<feature type="domain" description="Bin3-type SAM" evidence="8">
    <location>
        <begin position="309"/>
        <end position="542"/>
    </location>
</feature>
<comment type="similarity">
    <text evidence="1 6">Belongs to the methyltransferase superfamily.</text>
</comment>
<feature type="compositionally biased region" description="Low complexity" evidence="7">
    <location>
        <begin position="228"/>
        <end position="242"/>
    </location>
</feature>
<name>A0A803KFT2_XENTR</name>
<dbReference type="PROSITE" id="PS51515">
    <property type="entry name" value="BIN3_SAM"/>
    <property type="match status" value="1"/>
</dbReference>
<dbReference type="Pfam" id="PF13649">
    <property type="entry name" value="Methyltransf_25"/>
    <property type="match status" value="1"/>
</dbReference>
<dbReference type="OMA" id="PVSMAIC"/>
<dbReference type="InterPro" id="IPR010675">
    <property type="entry name" value="Bin3_C"/>
</dbReference>
<reference evidence="9" key="1">
    <citation type="journal article" date="2010" name="Science">
        <title>The genome of the Western clawed frog Xenopus tropicalis.</title>
        <authorList>
            <person name="Hellsten U."/>
            <person name="Harland R.M."/>
            <person name="Gilchrist M.J."/>
            <person name="Hendrix D."/>
            <person name="Jurka J."/>
            <person name="Kapitonov V."/>
            <person name="Ovcharenko I."/>
            <person name="Putnam N.H."/>
            <person name="Shu S."/>
            <person name="Taher L."/>
            <person name="Blitz I.L."/>
            <person name="Blumberg B."/>
            <person name="Dichmann D.S."/>
            <person name="Dubchak I."/>
            <person name="Amaya E."/>
            <person name="Detter J.C."/>
            <person name="Fletcher R."/>
            <person name="Gerhard D.S."/>
            <person name="Goodstein D."/>
            <person name="Graves T."/>
            <person name="Grigoriev I.V."/>
            <person name="Grimwood J."/>
            <person name="Kawashima T."/>
            <person name="Lindquist E."/>
            <person name="Lucas S.M."/>
            <person name="Mead P.E."/>
            <person name="Mitros T."/>
            <person name="Ogino H."/>
            <person name="Ohta Y."/>
            <person name="Poliakov A.V."/>
            <person name="Pollet N."/>
            <person name="Robert J."/>
            <person name="Salamov A."/>
            <person name="Sater A.K."/>
            <person name="Schmutz J."/>
            <person name="Terry A."/>
            <person name="Vize P.D."/>
            <person name="Warren W.C."/>
            <person name="Wells D."/>
            <person name="Wills A."/>
            <person name="Wilson R.K."/>
            <person name="Zimmerman L.B."/>
            <person name="Zorn A.M."/>
            <person name="Grainger R."/>
            <person name="Grammer T."/>
            <person name="Khokha M.K."/>
            <person name="Richardson P.M."/>
            <person name="Rokhsar D.S."/>
        </authorList>
    </citation>
    <scope>NUCLEOTIDE SEQUENCE [LARGE SCALE GENOMIC DNA]</scope>
    <source>
        <strain evidence="9">Nigerian</strain>
    </source>
</reference>
<evidence type="ECO:0000313" key="12">
    <source>
        <dbReference type="Xenbase" id="XB-GENE-12565189"/>
    </source>
</evidence>
<dbReference type="Pfam" id="PF06859">
    <property type="entry name" value="Bin3"/>
    <property type="match status" value="1"/>
</dbReference>
<dbReference type="AlphaFoldDB" id="A0A803KFT2"/>
<dbReference type="PANTHER" id="PTHR12315:SF0">
    <property type="entry name" value="7SK SNRNA METHYLPHOSPHATE CAPPING ENZYME"/>
    <property type="match status" value="1"/>
</dbReference>
<dbReference type="InterPro" id="IPR041698">
    <property type="entry name" value="Methyltransf_25"/>
</dbReference>
<gene>
    <name evidence="9 11 12" type="primary">mepce</name>
</gene>
<evidence type="ECO:0000256" key="2">
    <source>
        <dbReference type="ARBA" id="ARBA00022603"/>
    </source>
</evidence>
<accession>A0A803KFT2</accession>
<evidence type="ECO:0000259" key="8">
    <source>
        <dbReference type="PROSITE" id="PS51515"/>
    </source>
</evidence>
<dbReference type="AGR" id="Xenbase:XB-GENE-12565189"/>
<dbReference type="OrthoDB" id="10017101at2759"/>
<sequence>MQVLLEMAATTENLQLPGAAGSTEGEATTFLAPPPAPPPPKAELQPKATKEGAEQQAAPRGPRNGFQGKRRNSFNVGFKHPVPFKRRRRVNSDCDPVLPSNFLLGGNIFDPLNLNSLLDEDVNRTLNAETPKSSPLPSRNRDPVEILIPKDITDPLCLNASSGELLLSPLKSRKRHRHRHHPPTDAPSKAPGGPAQEAEPAPEEPQPYELNTAINCRDEVVSLPALESDPAAPSAGASAISASRHRKRRRTSSKSEGKHGSPERSKSLLAEGAALRPHCPKSRAKGKTRFQYGNYCRYYGYRNPSQSEDPRLRALKPEWFRGKAVLDIGCNVGHVTLCVAKNMGPSRVVGLDIDRSLITAARQNIRHYLSGETKRDGGFPAGLVATRGPIAAPSLPPTGGEGNGFPHNVVFVQGNYVVEREELVEAQQSEYDVILCLSVTKWVHLNWGDEGLKRMFRRMFRHLNPGGTLILEPQPWASYGKRKKLSEAIYKNYSKLAFRPEQFTQYLVSPEVGFSSYELIGTPPTHSKGFQRPLYAFHKSAPCAGTEKLPDPASPGAAPACGEGI</sequence>
<dbReference type="EC" id="2.1.1.-" evidence="6"/>
<evidence type="ECO:0000256" key="7">
    <source>
        <dbReference type="SAM" id="MobiDB-lite"/>
    </source>
</evidence>
<feature type="region of interest" description="Disordered" evidence="7">
    <location>
        <begin position="172"/>
        <end position="207"/>
    </location>
</feature>
<proteinExistence type="inferred from homology"/>
<keyword evidence="4 5" id="KW-0949">S-adenosyl-L-methionine</keyword>
<organism evidence="9">
    <name type="scientific">Xenopus tropicalis</name>
    <name type="common">Western clawed frog</name>
    <name type="synonym">Silurana tropicalis</name>
    <dbReference type="NCBI Taxonomy" id="8364"/>
    <lineage>
        <taxon>Eukaryota</taxon>
        <taxon>Metazoa</taxon>
        <taxon>Chordata</taxon>
        <taxon>Craniata</taxon>
        <taxon>Vertebrata</taxon>
        <taxon>Euteleostomi</taxon>
        <taxon>Amphibia</taxon>
        <taxon>Batrachia</taxon>
        <taxon>Anura</taxon>
        <taxon>Pipoidea</taxon>
        <taxon>Pipidae</taxon>
        <taxon>Xenopodinae</taxon>
        <taxon>Xenopus</taxon>
        <taxon>Silurana</taxon>
    </lineage>
</organism>
<dbReference type="KEGG" id="xtr:100488160"/>